<name>A0ABP7PCD7_9SPHI</name>
<dbReference type="PANTHER" id="PTHR38011:SF11">
    <property type="entry name" value="2,5-DIAMINO-6-RIBOSYLAMINO-4(3H)-PYRIMIDINONE 5'-PHOSPHATE REDUCTASE"/>
    <property type="match status" value="1"/>
</dbReference>
<dbReference type="InterPro" id="IPR050765">
    <property type="entry name" value="Riboflavin_Biosynth_HTPR"/>
</dbReference>
<proteinExistence type="predicted"/>
<dbReference type="EMBL" id="BAAAZC010000007">
    <property type="protein sequence ID" value="GAA3962737.1"/>
    <property type="molecule type" value="Genomic_DNA"/>
</dbReference>
<sequence>MRKLKLQMQMTVDGFVAGPNGENDWVFVPGTQDPAALQFTIDLAASGDTILTGRKTAGGFFAHWQNVADNQPDSPWNPFAKLMVSHRKIAFSRTGAEIAGPNLELETGDLATAIQALKSQPGKDIIAYGGVEFAQSLVDLNLVDEYYFIVNPVVLGSGKSIFKDRKVLKLEESIAYTNGKVMNKYVVG</sequence>
<comment type="caution">
    <text evidence="2">The sequence shown here is derived from an EMBL/GenBank/DDBJ whole genome shotgun (WGS) entry which is preliminary data.</text>
</comment>
<accession>A0ABP7PCD7</accession>
<dbReference type="InterPro" id="IPR002734">
    <property type="entry name" value="RibDG_C"/>
</dbReference>
<organism evidence="2 3">
    <name type="scientific">Mucilaginibacter dorajii</name>
    <dbReference type="NCBI Taxonomy" id="692994"/>
    <lineage>
        <taxon>Bacteria</taxon>
        <taxon>Pseudomonadati</taxon>
        <taxon>Bacteroidota</taxon>
        <taxon>Sphingobacteriia</taxon>
        <taxon>Sphingobacteriales</taxon>
        <taxon>Sphingobacteriaceae</taxon>
        <taxon>Mucilaginibacter</taxon>
    </lineage>
</organism>
<dbReference type="InterPro" id="IPR024072">
    <property type="entry name" value="DHFR-like_dom_sf"/>
</dbReference>
<keyword evidence="3" id="KW-1185">Reference proteome</keyword>
<dbReference type="Pfam" id="PF01872">
    <property type="entry name" value="RibD_C"/>
    <property type="match status" value="1"/>
</dbReference>
<evidence type="ECO:0000313" key="3">
    <source>
        <dbReference type="Proteomes" id="UP001500742"/>
    </source>
</evidence>
<evidence type="ECO:0000313" key="2">
    <source>
        <dbReference type="EMBL" id="GAA3962737.1"/>
    </source>
</evidence>
<feature type="domain" description="Bacterial bifunctional deaminase-reductase C-terminal" evidence="1">
    <location>
        <begin position="3"/>
        <end position="178"/>
    </location>
</feature>
<dbReference type="RefSeq" id="WP_259091465.1">
    <property type="nucleotide sequence ID" value="NZ_BAAAZC010000007.1"/>
</dbReference>
<dbReference type="Proteomes" id="UP001500742">
    <property type="component" value="Unassembled WGS sequence"/>
</dbReference>
<dbReference type="Gene3D" id="3.40.430.10">
    <property type="entry name" value="Dihydrofolate Reductase, subunit A"/>
    <property type="match status" value="1"/>
</dbReference>
<gene>
    <name evidence="2" type="ORF">GCM10022210_08340</name>
</gene>
<dbReference type="PANTHER" id="PTHR38011">
    <property type="entry name" value="DIHYDROFOLATE REDUCTASE FAMILY PROTEIN (AFU_ORTHOLOGUE AFUA_8G06820)"/>
    <property type="match status" value="1"/>
</dbReference>
<protein>
    <submittedName>
        <fullName evidence="2">Dihydrofolate reductase family protein</fullName>
    </submittedName>
</protein>
<reference evidence="3" key="1">
    <citation type="journal article" date="2019" name="Int. J. Syst. Evol. Microbiol.">
        <title>The Global Catalogue of Microorganisms (GCM) 10K type strain sequencing project: providing services to taxonomists for standard genome sequencing and annotation.</title>
        <authorList>
            <consortium name="The Broad Institute Genomics Platform"/>
            <consortium name="The Broad Institute Genome Sequencing Center for Infectious Disease"/>
            <person name="Wu L."/>
            <person name="Ma J."/>
        </authorList>
    </citation>
    <scope>NUCLEOTIDE SEQUENCE [LARGE SCALE GENOMIC DNA]</scope>
    <source>
        <strain evidence="3">JCM 16601</strain>
    </source>
</reference>
<dbReference type="SUPFAM" id="SSF53597">
    <property type="entry name" value="Dihydrofolate reductase-like"/>
    <property type="match status" value="1"/>
</dbReference>
<evidence type="ECO:0000259" key="1">
    <source>
        <dbReference type="Pfam" id="PF01872"/>
    </source>
</evidence>